<evidence type="ECO:0000313" key="1">
    <source>
        <dbReference type="EMBL" id="JAE22602.1"/>
    </source>
</evidence>
<dbReference type="EMBL" id="GBRH01175294">
    <property type="protein sequence ID" value="JAE22602.1"/>
    <property type="molecule type" value="Transcribed_RNA"/>
</dbReference>
<dbReference type="AlphaFoldDB" id="A0A0A9GDR0"/>
<sequence length="26" mass="3104">MLTEHCNKHFRFCKGVFHPLVSTRSK</sequence>
<organism evidence="1">
    <name type="scientific">Arundo donax</name>
    <name type="common">Giant reed</name>
    <name type="synonym">Donax arundinaceus</name>
    <dbReference type="NCBI Taxonomy" id="35708"/>
    <lineage>
        <taxon>Eukaryota</taxon>
        <taxon>Viridiplantae</taxon>
        <taxon>Streptophyta</taxon>
        <taxon>Embryophyta</taxon>
        <taxon>Tracheophyta</taxon>
        <taxon>Spermatophyta</taxon>
        <taxon>Magnoliopsida</taxon>
        <taxon>Liliopsida</taxon>
        <taxon>Poales</taxon>
        <taxon>Poaceae</taxon>
        <taxon>PACMAD clade</taxon>
        <taxon>Arundinoideae</taxon>
        <taxon>Arundineae</taxon>
        <taxon>Arundo</taxon>
    </lineage>
</organism>
<accession>A0A0A9GDR0</accession>
<reference evidence="1" key="1">
    <citation type="submission" date="2014-09" db="EMBL/GenBank/DDBJ databases">
        <authorList>
            <person name="Magalhaes I.L.F."/>
            <person name="Oliveira U."/>
            <person name="Santos F.R."/>
            <person name="Vidigal T.H.D.A."/>
            <person name="Brescovit A.D."/>
            <person name="Santos A.J."/>
        </authorList>
    </citation>
    <scope>NUCLEOTIDE SEQUENCE</scope>
    <source>
        <tissue evidence="1">Shoot tissue taken approximately 20 cm above the soil surface</tissue>
    </source>
</reference>
<name>A0A0A9GDR0_ARUDO</name>
<reference evidence="1" key="2">
    <citation type="journal article" date="2015" name="Data Brief">
        <title>Shoot transcriptome of the giant reed, Arundo donax.</title>
        <authorList>
            <person name="Barrero R.A."/>
            <person name="Guerrero F.D."/>
            <person name="Moolhuijzen P."/>
            <person name="Goolsby J.A."/>
            <person name="Tidwell J."/>
            <person name="Bellgard S.E."/>
            <person name="Bellgard M.I."/>
        </authorList>
    </citation>
    <scope>NUCLEOTIDE SEQUENCE</scope>
    <source>
        <tissue evidence="1">Shoot tissue taken approximately 20 cm above the soil surface</tissue>
    </source>
</reference>
<protein>
    <submittedName>
        <fullName evidence="1">Uncharacterized protein</fullName>
    </submittedName>
</protein>
<proteinExistence type="predicted"/>